<organism evidence="1 2">
    <name type="scientific">Chthoniobacter flavus Ellin428</name>
    <dbReference type="NCBI Taxonomy" id="497964"/>
    <lineage>
        <taxon>Bacteria</taxon>
        <taxon>Pseudomonadati</taxon>
        <taxon>Verrucomicrobiota</taxon>
        <taxon>Spartobacteria</taxon>
        <taxon>Chthoniobacterales</taxon>
        <taxon>Chthoniobacteraceae</taxon>
        <taxon>Chthoniobacter</taxon>
    </lineage>
</organism>
<dbReference type="AlphaFoldDB" id="B4D1H0"/>
<reference evidence="1 2" key="1">
    <citation type="journal article" date="2011" name="J. Bacteriol.">
        <title>Genome sequence of Chthoniobacter flavus Ellin428, an aerobic heterotrophic soil bacterium.</title>
        <authorList>
            <person name="Kant R."/>
            <person name="van Passel M.W."/>
            <person name="Palva A."/>
            <person name="Lucas S."/>
            <person name="Lapidus A."/>
            <person name="Glavina Del Rio T."/>
            <person name="Dalin E."/>
            <person name="Tice H."/>
            <person name="Bruce D."/>
            <person name="Goodwin L."/>
            <person name="Pitluck S."/>
            <person name="Larimer F.W."/>
            <person name="Land M.L."/>
            <person name="Hauser L."/>
            <person name="Sangwan P."/>
            <person name="de Vos W.M."/>
            <person name="Janssen P.H."/>
            <person name="Smidt H."/>
        </authorList>
    </citation>
    <scope>NUCLEOTIDE SEQUENCE [LARGE SCALE GENOMIC DNA]</scope>
    <source>
        <strain evidence="1 2">Ellin428</strain>
    </source>
</reference>
<dbReference type="Proteomes" id="UP000005824">
    <property type="component" value="Unassembled WGS sequence"/>
</dbReference>
<gene>
    <name evidence="1" type="ORF">CfE428DRAFT_2758</name>
</gene>
<comment type="caution">
    <text evidence="1">The sequence shown here is derived from an EMBL/GenBank/DDBJ whole genome shotgun (WGS) entry which is preliminary data.</text>
</comment>
<accession>B4D1H0</accession>
<keyword evidence="2" id="KW-1185">Reference proteome</keyword>
<name>B4D1H0_9BACT</name>
<dbReference type="InParanoid" id="B4D1H0"/>
<proteinExistence type="predicted"/>
<evidence type="ECO:0000313" key="1">
    <source>
        <dbReference type="EMBL" id="EDY19582.1"/>
    </source>
</evidence>
<dbReference type="EMBL" id="ABVL01000007">
    <property type="protein sequence ID" value="EDY19582.1"/>
    <property type="molecule type" value="Genomic_DNA"/>
</dbReference>
<sequence length="238" mass="22976">MGAGAAATGGVVGLGADGMGAMGRTRGTAGGGVGFAGAGGGVVAAGAEAAGGCVAGAVFGAGTGGAGIGAGAAGTTAFGAGLAVAAGVAAGAFATTPLVAAAMPSSSVWQMVNIAGKFAISKTSLTTALGAASTTLPPVRPTRRAVESNTRRAALLMKLIPAISITNDLPPPFNHASTSVSNLAEVVPSSRPCTVRTEHSPRFSFVSCIGVRLRNQWKTNFSSAQSSGNNSAPWTSRM</sequence>
<evidence type="ECO:0000313" key="2">
    <source>
        <dbReference type="Proteomes" id="UP000005824"/>
    </source>
</evidence>
<protein>
    <submittedName>
        <fullName evidence="1">Uncharacterized protein</fullName>
    </submittedName>
</protein>